<organism evidence="2 3">
    <name type="scientific">Diversispora epigaea</name>
    <dbReference type="NCBI Taxonomy" id="1348612"/>
    <lineage>
        <taxon>Eukaryota</taxon>
        <taxon>Fungi</taxon>
        <taxon>Fungi incertae sedis</taxon>
        <taxon>Mucoromycota</taxon>
        <taxon>Glomeromycotina</taxon>
        <taxon>Glomeromycetes</taxon>
        <taxon>Diversisporales</taxon>
        <taxon>Diversisporaceae</taxon>
        <taxon>Diversispora</taxon>
    </lineage>
</organism>
<evidence type="ECO:0000256" key="1">
    <source>
        <dbReference type="SAM" id="MobiDB-lite"/>
    </source>
</evidence>
<dbReference type="Proteomes" id="UP000266861">
    <property type="component" value="Unassembled WGS sequence"/>
</dbReference>
<evidence type="ECO:0000313" key="3">
    <source>
        <dbReference type="Proteomes" id="UP000266861"/>
    </source>
</evidence>
<dbReference type="EMBL" id="PQFF01000082">
    <property type="protein sequence ID" value="RHZ83966.1"/>
    <property type="molecule type" value="Genomic_DNA"/>
</dbReference>
<reference evidence="2 3" key="1">
    <citation type="submission" date="2018-08" db="EMBL/GenBank/DDBJ databases">
        <title>Genome and evolution of the arbuscular mycorrhizal fungus Diversispora epigaea (formerly Glomus versiforme) and its bacterial endosymbionts.</title>
        <authorList>
            <person name="Sun X."/>
            <person name="Fei Z."/>
            <person name="Harrison M."/>
        </authorList>
    </citation>
    <scope>NUCLEOTIDE SEQUENCE [LARGE SCALE GENOMIC DNA]</scope>
    <source>
        <strain evidence="2 3">IT104</strain>
    </source>
</reference>
<name>A0A397JDE6_9GLOM</name>
<comment type="caution">
    <text evidence="2">The sequence shown here is derived from an EMBL/GenBank/DDBJ whole genome shotgun (WGS) entry which is preliminary data.</text>
</comment>
<proteinExistence type="predicted"/>
<evidence type="ECO:0000313" key="2">
    <source>
        <dbReference type="EMBL" id="RHZ83966.1"/>
    </source>
</evidence>
<keyword evidence="3" id="KW-1185">Reference proteome</keyword>
<feature type="region of interest" description="Disordered" evidence="1">
    <location>
        <begin position="19"/>
        <end position="52"/>
    </location>
</feature>
<dbReference type="AlphaFoldDB" id="A0A397JDE6"/>
<accession>A0A397JDE6</accession>
<protein>
    <submittedName>
        <fullName evidence="2">Uncharacterized protein</fullName>
    </submittedName>
</protein>
<gene>
    <name evidence="2" type="ORF">Glove_86g163</name>
</gene>
<sequence>MEVMEIIVVVDRPPQNLLRTNARSSNFSTNNKNNTNKNTVDSSRSNNTNNNRRFVGFLPSIYIITTSTNHAKADSNVILMVIKIKLL</sequence>
<feature type="compositionally biased region" description="Low complexity" evidence="1">
    <location>
        <begin position="24"/>
        <end position="52"/>
    </location>
</feature>